<dbReference type="AlphaFoldDB" id="A0A223D305"/>
<dbReference type="Proteomes" id="UP000214688">
    <property type="component" value="Chromosome"/>
</dbReference>
<accession>A0A223D305</accession>
<dbReference type="OrthoDB" id="1809291at2"/>
<sequence>MSFTINIFNIKVHNIENASAMNVGQNLLSDFKNNSKHNMGYGQLIGDGNTQKELRAKLDDRDKIDAPSRDTTITKLPSLLR</sequence>
<proteinExistence type="predicted"/>
<organism evidence="2 3">
    <name type="scientific">Tumebacillus algifaecis</name>
    <dbReference type="NCBI Taxonomy" id="1214604"/>
    <lineage>
        <taxon>Bacteria</taxon>
        <taxon>Bacillati</taxon>
        <taxon>Bacillota</taxon>
        <taxon>Bacilli</taxon>
        <taxon>Bacillales</taxon>
        <taxon>Alicyclobacillaceae</taxon>
        <taxon>Tumebacillus</taxon>
    </lineage>
</organism>
<dbReference type="KEGG" id="tab:CIG75_14430"/>
<evidence type="ECO:0000313" key="3">
    <source>
        <dbReference type="Proteomes" id="UP000214688"/>
    </source>
</evidence>
<keyword evidence="3" id="KW-1185">Reference proteome</keyword>
<name>A0A223D305_9BACL</name>
<feature type="region of interest" description="Disordered" evidence="1">
    <location>
        <begin position="61"/>
        <end position="81"/>
    </location>
</feature>
<gene>
    <name evidence="2" type="ORF">CIG75_14430</name>
</gene>
<dbReference type="EMBL" id="CP022657">
    <property type="protein sequence ID" value="ASS76038.1"/>
    <property type="molecule type" value="Genomic_DNA"/>
</dbReference>
<evidence type="ECO:0000256" key="1">
    <source>
        <dbReference type="SAM" id="MobiDB-lite"/>
    </source>
</evidence>
<reference evidence="2 3" key="1">
    <citation type="journal article" date="2015" name="Int. J. Syst. Evol. Microbiol.">
        <title>Tumebacillus algifaecis sp. nov., isolated from decomposing algal scum.</title>
        <authorList>
            <person name="Wu Y.F."/>
            <person name="Zhang B."/>
            <person name="Xing P."/>
            <person name="Wu Q.L."/>
            <person name="Liu S.J."/>
        </authorList>
    </citation>
    <scope>NUCLEOTIDE SEQUENCE [LARGE SCALE GENOMIC DNA]</scope>
    <source>
        <strain evidence="2 3">THMBR28</strain>
    </source>
</reference>
<evidence type="ECO:0000313" key="2">
    <source>
        <dbReference type="EMBL" id="ASS76038.1"/>
    </source>
</evidence>
<dbReference type="RefSeq" id="WP_094237274.1">
    <property type="nucleotide sequence ID" value="NZ_CP022657.1"/>
</dbReference>
<protein>
    <submittedName>
        <fullName evidence="2">Uncharacterized protein</fullName>
    </submittedName>
</protein>